<accession>A0A3M2MB07</accession>
<dbReference type="RefSeq" id="WP_122194657.1">
    <property type="nucleotide sequence ID" value="NZ_JBHSKC010000004.1"/>
</dbReference>
<keyword evidence="4" id="KW-1185">Reference proteome</keyword>
<feature type="domain" description="Band 7" evidence="2">
    <location>
        <begin position="71"/>
        <end position="233"/>
    </location>
</feature>
<reference evidence="3 4" key="1">
    <citation type="submission" date="2018-10" db="EMBL/GenBank/DDBJ databases">
        <title>Isolation from soil.</title>
        <authorList>
            <person name="Hu J."/>
        </authorList>
    </citation>
    <scope>NUCLEOTIDE SEQUENCE [LARGE SCALE GENOMIC DNA]</scope>
    <source>
        <strain evidence="3 4">NEAU-Ht49</strain>
    </source>
</reference>
<sequence>METAQVEMPRPKVAERPARDMNGWPMAGLALVVILAGAGAFAGGVASQGTGSVIAAAAGILVLLAGLVIAAGLTPVAPGEARVLQVLGRYSGTVRTDGLRWVNPITARRRVSTRIRNHETGLAKVNDLDGNPIDISAVVVWQVEDTARAVFEVDDFVEFVAFQTEAAVRHIAGAFPYDASDRTSLRENADEITGQLSQEIALRVSSAGVKIVESRITRLAYAPEIAQAMLRRQQAGAVVAARQRIVEGAVGMVRQALTKLDEEHVVELDEERKAAMVSNLLVVLCADRDAQPVVNTGSLYQ</sequence>
<dbReference type="SUPFAM" id="SSF117892">
    <property type="entry name" value="Band 7/SPFH domain"/>
    <property type="match status" value="1"/>
</dbReference>
<evidence type="ECO:0000259" key="2">
    <source>
        <dbReference type="SMART" id="SM00244"/>
    </source>
</evidence>
<dbReference type="EMBL" id="RFFG01000019">
    <property type="protein sequence ID" value="RMI44348.1"/>
    <property type="molecule type" value="Genomic_DNA"/>
</dbReference>
<gene>
    <name evidence="3" type="ORF">EBO15_13200</name>
</gene>
<dbReference type="Proteomes" id="UP000282674">
    <property type="component" value="Unassembled WGS sequence"/>
</dbReference>
<evidence type="ECO:0000313" key="4">
    <source>
        <dbReference type="Proteomes" id="UP000282674"/>
    </source>
</evidence>
<keyword evidence="1" id="KW-0812">Transmembrane</keyword>
<keyword evidence="1" id="KW-0472">Membrane</keyword>
<dbReference type="PANTHER" id="PTHR43446">
    <property type="entry name" value="MEMBRANE PROTEIN-RELATED"/>
    <property type="match status" value="1"/>
</dbReference>
<dbReference type="PANTHER" id="PTHR43446:SF1">
    <property type="entry name" value="BAND 7 DOMAIN-CONTAINING PROTEIN"/>
    <property type="match status" value="1"/>
</dbReference>
<dbReference type="Gene3D" id="3.30.479.30">
    <property type="entry name" value="Band 7 domain"/>
    <property type="match status" value="1"/>
</dbReference>
<name>A0A3M2MB07_9ACTN</name>
<dbReference type="InterPro" id="IPR001107">
    <property type="entry name" value="Band_7"/>
</dbReference>
<evidence type="ECO:0000313" key="3">
    <source>
        <dbReference type="EMBL" id="RMI44348.1"/>
    </source>
</evidence>
<evidence type="ECO:0000256" key="1">
    <source>
        <dbReference type="SAM" id="Phobius"/>
    </source>
</evidence>
<dbReference type="OrthoDB" id="9813479at2"/>
<protein>
    <submittedName>
        <fullName evidence="3">SPFH domain-containing protein</fullName>
    </submittedName>
</protein>
<keyword evidence="1" id="KW-1133">Transmembrane helix</keyword>
<dbReference type="CDD" id="cd03402">
    <property type="entry name" value="SPFH_like_u2"/>
    <property type="match status" value="1"/>
</dbReference>
<proteinExistence type="predicted"/>
<dbReference type="Pfam" id="PF01145">
    <property type="entry name" value="Band_7"/>
    <property type="match status" value="1"/>
</dbReference>
<comment type="caution">
    <text evidence="3">The sequence shown here is derived from an EMBL/GenBank/DDBJ whole genome shotgun (WGS) entry which is preliminary data.</text>
</comment>
<dbReference type="InterPro" id="IPR036013">
    <property type="entry name" value="Band_7/SPFH_dom_sf"/>
</dbReference>
<feature type="transmembrane region" description="Helical" evidence="1">
    <location>
        <begin position="52"/>
        <end position="73"/>
    </location>
</feature>
<dbReference type="SMART" id="SM00244">
    <property type="entry name" value="PHB"/>
    <property type="match status" value="1"/>
</dbReference>
<organism evidence="3 4">
    <name type="scientific">Actinomadura harenae</name>
    <dbReference type="NCBI Taxonomy" id="2483351"/>
    <lineage>
        <taxon>Bacteria</taxon>
        <taxon>Bacillati</taxon>
        <taxon>Actinomycetota</taxon>
        <taxon>Actinomycetes</taxon>
        <taxon>Streptosporangiales</taxon>
        <taxon>Thermomonosporaceae</taxon>
        <taxon>Actinomadura</taxon>
    </lineage>
</organism>
<dbReference type="AlphaFoldDB" id="A0A3M2MB07"/>